<dbReference type="InterPro" id="IPR029046">
    <property type="entry name" value="LolA/LolB/LppX"/>
</dbReference>
<dbReference type="EMBL" id="CP021121">
    <property type="protein sequence ID" value="ARQ72284.1"/>
    <property type="molecule type" value="Genomic_DNA"/>
</dbReference>
<sequence length="272" mass="28234">MMVRRREPRQLTAPGGRGARSRAVGLVVALLAAAGCSGTGAAAEGDPRAAVREAADALADAGSSQARTAMEMASGGTRITLDGRGAFDYTTRRGELRVRLPEGGRVTEVFVPGRLFMKNRGAGVPADKWVRIDVAELPDGNLVTGGATDPITAAELLRGVRSATDLGPVRMNGRPLRHYRGVTDIAAAAAAASGETREQLAAAVGGFARTRVPFDVFLDERGLPHRVRHDFMFAGGTGQGVEVTSTVVLYDFGAPVDVVLPAADDVFAGAVG</sequence>
<evidence type="ECO:0008006" key="3">
    <source>
        <dbReference type="Google" id="ProtNLM"/>
    </source>
</evidence>
<dbReference type="AlphaFoldDB" id="A0A1W7D5L3"/>
<evidence type="ECO:0000313" key="2">
    <source>
        <dbReference type="Proteomes" id="UP000194218"/>
    </source>
</evidence>
<evidence type="ECO:0000313" key="1">
    <source>
        <dbReference type="EMBL" id="ARQ72284.1"/>
    </source>
</evidence>
<dbReference type="SUPFAM" id="SSF89392">
    <property type="entry name" value="Prokaryotic lipoproteins and lipoprotein localization factors"/>
    <property type="match status" value="1"/>
</dbReference>
<keyword evidence="2" id="KW-1185">Reference proteome</keyword>
<proteinExistence type="predicted"/>
<dbReference type="Gene3D" id="2.50.20.20">
    <property type="match status" value="1"/>
</dbReference>
<reference evidence="1 2" key="1">
    <citation type="submission" date="2017-05" db="EMBL/GenBank/DDBJ databases">
        <title>Complete genome sequence of Streptomyces sp. SCSIO 03032 revealed the diverse biosynthetic pathways for its bioactive secondary metabolites.</title>
        <authorList>
            <person name="Ma L."/>
            <person name="Zhu Y."/>
            <person name="Zhang W."/>
            <person name="Zhang G."/>
            <person name="Tian X."/>
            <person name="Zhang S."/>
            <person name="Zhang C."/>
        </authorList>
    </citation>
    <scope>NUCLEOTIDE SEQUENCE [LARGE SCALE GENOMIC DNA]</scope>
    <source>
        <strain evidence="1 2">SCSIO 03032</strain>
    </source>
</reference>
<dbReference type="Proteomes" id="UP000194218">
    <property type="component" value="Chromosome"/>
</dbReference>
<accession>A0A1W7D5L3</accession>
<organism evidence="1 2">
    <name type="scientific">Streptomyces marincola</name>
    <dbReference type="NCBI Taxonomy" id="2878388"/>
    <lineage>
        <taxon>Bacteria</taxon>
        <taxon>Bacillati</taxon>
        <taxon>Actinomycetota</taxon>
        <taxon>Actinomycetes</taxon>
        <taxon>Kitasatosporales</taxon>
        <taxon>Streptomycetaceae</taxon>
        <taxon>Streptomyces</taxon>
    </lineage>
</organism>
<gene>
    <name evidence="1" type="ORF">CAG99_11120</name>
</gene>
<protein>
    <recommendedName>
        <fullName evidence="3">Lipoprotein</fullName>
    </recommendedName>
</protein>
<name>A0A1W7D5L3_9ACTN</name>
<dbReference type="KEGG" id="smao:CAG99_11120"/>